<organism evidence="2 3">
    <name type="scientific">Agaricus bisporus var. burnettii</name>
    <dbReference type="NCBI Taxonomy" id="192524"/>
    <lineage>
        <taxon>Eukaryota</taxon>
        <taxon>Fungi</taxon>
        <taxon>Dikarya</taxon>
        <taxon>Basidiomycota</taxon>
        <taxon>Agaricomycotina</taxon>
        <taxon>Agaricomycetes</taxon>
        <taxon>Agaricomycetidae</taxon>
        <taxon>Agaricales</taxon>
        <taxon>Agaricineae</taxon>
        <taxon>Agaricaceae</taxon>
        <taxon>Agaricus</taxon>
    </lineage>
</organism>
<keyword evidence="1" id="KW-1133">Transmembrane helix</keyword>
<feature type="transmembrane region" description="Helical" evidence="1">
    <location>
        <begin position="99"/>
        <end position="124"/>
    </location>
</feature>
<protein>
    <submittedName>
        <fullName evidence="2">Uncharacterized protein</fullName>
    </submittedName>
</protein>
<dbReference type="Proteomes" id="UP000629468">
    <property type="component" value="Unassembled WGS sequence"/>
</dbReference>
<dbReference type="AlphaFoldDB" id="A0A8H7C599"/>
<comment type="caution">
    <text evidence="2">The sequence shown here is derived from an EMBL/GenBank/DDBJ whole genome shotgun (WGS) entry which is preliminary data.</text>
</comment>
<evidence type="ECO:0000256" key="1">
    <source>
        <dbReference type="SAM" id="Phobius"/>
    </source>
</evidence>
<accession>A0A8H7C599</accession>
<feature type="transmembrane region" description="Helical" evidence="1">
    <location>
        <begin position="63"/>
        <end position="83"/>
    </location>
</feature>
<proteinExistence type="predicted"/>
<feature type="transmembrane region" description="Helical" evidence="1">
    <location>
        <begin position="199"/>
        <end position="217"/>
    </location>
</feature>
<feature type="transmembrane region" description="Helical" evidence="1">
    <location>
        <begin position="144"/>
        <end position="162"/>
    </location>
</feature>
<feature type="transmembrane region" description="Helical" evidence="1">
    <location>
        <begin position="21"/>
        <end position="43"/>
    </location>
</feature>
<sequence length="348" mass="38842">MDNNATPILEGELLLGTQLELVTPTTVAGTFYGIAFTLFCLYIDSLASQFRDEDRKRRAKFMLGYSSIIMLCGLYSLVSNAWITQDAYIKHDNYPGGPYFYVLATFHAPVMIAAFTCQIVIDILTSAIQPKIWRVWVIWSATRYAKPVIVLPVLCLLALAAIPSQHSLPALDLRTIILQTTLPVADVLRLDRKAELAKVVIQGTTTILCTVLISLFLTQFQHWRQRKLIGEVNGSAGYMKIVAMLIESYALESIWILTQTIVLFHPVLAFFAESRPYIQIIAYLLVQYRVASGKAYESQRGQSILSSLHWNQPNRATIQLGKGGEVNGDPHLSLKPVEANALYVSNMG</sequence>
<dbReference type="EMBL" id="JABXXO010000012">
    <property type="protein sequence ID" value="KAF7762320.1"/>
    <property type="molecule type" value="Genomic_DNA"/>
</dbReference>
<keyword evidence="1" id="KW-0812">Transmembrane</keyword>
<evidence type="ECO:0000313" key="3">
    <source>
        <dbReference type="Proteomes" id="UP000629468"/>
    </source>
</evidence>
<keyword evidence="1" id="KW-0472">Membrane</keyword>
<gene>
    <name evidence="2" type="ORF">Agabi119p4_8913</name>
</gene>
<reference evidence="2 3" key="1">
    <citation type="journal article" name="Sci. Rep.">
        <title>Telomere-to-telomere assembled and centromere annotated genomes of the two main subspecies of the button mushroom Agaricus bisporus reveal especially polymorphic chromosome ends.</title>
        <authorList>
            <person name="Sonnenberg A.S.M."/>
            <person name="Sedaghat-Telgerd N."/>
            <person name="Lavrijssen B."/>
            <person name="Ohm R.A."/>
            <person name="Hendrickx P.M."/>
            <person name="Scholtmeijer K."/>
            <person name="Baars J.J.P."/>
            <person name="van Peer A."/>
        </authorList>
    </citation>
    <scope>NUCLEOTIDE SEQUENCE [LARGE SCALE GENOMIC DNA]</scope>
    <source>
        <strain evidence="2 3">H119_p4</strain>
    </source>
</reference>
<evidence type="ECO:0000313" key="2">
    <source>
        <dbReference type="EMBL" id="KAF7762320.1"/>
    </source>
</evidence>
<name>A0A8H7C599_AGABI</name>